<dbReference type="Pfam" id="PF17836">
    <property type="entry name" value="PglD_N"/>
    <property type="match status" value="1"/>
</dbReference>
<reference evidence="6" key="1">
    <citation type="journal article" date="2018" name="Front. Microbiol.">
        <title>Genome-Based Analysis Reveals the Taxonomy and Diversity of the Family Idiomarinaceae.</title>
        <authorList>
            <person name="Liu Y."/>
            <person name="Lai Q."/>
            <person name="Shao Z."/>
        </authorList>
    </citation>
    <scope>NUCLEOTIDE SEQUENCE [LARGE SCALE GENOMIC DNA]</scope>
    <source>
        <strain evidence="6">SW15</strain>
    </source>
</reference>
<dbReference type="CDD" id="cd03360">
    <property type="entry name" value="LbH_AT_putative"/>
    <property type="match status" value="1"/>
</dbReference>
<dbReference type="InterPro" id="IPR050179">
    <property type="entry name" value="Trans_hexapeptide_repeat"/>
</dbReference>
<dbReference type="InterPro" id="IPR041561">
    <property type="entry name" value="PglD_N"/>
</dbReference>
<dbReference type="AlphaFoldDB" id="A0A432XD05"/>
<name>A0A432XD05_9GAMM</name>
<dbReference type="RefSeq" id="WP_126834433.1">
    <property type="nucleotide sequence ID" value="NZ_PIPT01000008.1"/>
</dbReference>
<evidence type="ECO:0000313" key="6">
    <source>
        <dbReference type="Proteomes" id="UP000286678"/>
    </source>
</evidence>
<dbReference type="InterPro" id="IPR011004">
    <property type="entry name" value="Trimer_LpxA-like_sf"/>
</dbReference>
<feature type="domain" description="PglD N-terminal" evidence="4">
    <location>
        <begin position="3"/>
        <end position="83"/>
    </location>
</feature>
<accession>A0A432XD05</accession>
<dbReference type="Gene3D" id="3.40.50.20">
    <property type="match status" value="1"/>
</dbReference>
<dbReference type="Pfam" id="PF00132">
    <property type="entry name" value="Hexapep"/>
    <property type="match status" value="1"/>
</dbReference>
<evidence type="ECO:0000256" key="2">
    <source>
        <dbReference type="PIRSR" id="PIRSR620019-1"/>
    </source>
</evidence>
<evidence type="ECO:0000256" key="3">
    <source>
        <dbReference type="PIRSR" id="PIRSR620019-2"/>
    </source>
</evidence>
<dbReference type="PANTHER" id="PTHR43300">
    <property type="entry name" value="ACETYLTRANSFERASE"/>
    <property type="match status" value="1"/>
</dbReference>
<dbReference type="Gene3D" id="2.160.10.10">
    <property type="entry name" value="Hexapeptide repeat proteins"/>
    <property type="match status" value="1"/>
</dbReference>
<dbReference type="InterPro" id="IPR001451">
    <property type="entry name" value="Hexapep"/>
</dbReference>
<dbReference type="OrthoDB" id="9794407at2"/>
<feature type="active site" description="Proton acceptor" evidence="2">
    <location>
        <position position="139"/>
    </location>
</feature>
<evidence type="ECO:0000313" key="5">
    <source>
        <dbReference type="EMBL" id="RUO46613.1"/>
    </source>
</evidence>
<dbReference type="GO" id="GO:0016740">
    <property type="term" value="F:transferase activity"/>
    <property type="evidence" value="ECO:0007669"/>
    <property type="project" value="UniProtKB-KW"/>
</dbReference>
<dbReference type="NCBIfam" id="TIGR03570">
    <property type="entry name" value="NeuD_NnaD"/>
    <property type="match status" value="1"/>
</dbReference>
<dbReference type="PANTHER" id="PTHR43300:SF7">
    <property type="entry name" value="UDP-N-ACETYLBACILLOSAMINE N-ACETYLTRANSFERASE"/>
    <property type="match status" value="1"/>
</dbReference>
<sequence>MSRLILIGAGGFAREVLEWASDTNEITANHLITHYLDDKHADLKSFGYNLDFLGDITNFKPEKSDRFLLGVGSPEAKRNILKKFAGYKAQFQTLIHPTAVITRTSNIGVGTIVCPFSVLSANTRIGNFVTLNCYTSIGHDAVIGDFSTLSSHVDITGAVQIGESCFLGSGARVVPKKKIGNRVNIGAGCTIQSSIKGSGTYYTAPAKKLF</sequence>
<evidence type="ECO:0000259" key="4">
    <source>
        <dbReference type="Pfam" id="PF17836"/>
    </source>
</evidence>
<evidence type="ECO:0000256" key="1">
    <source>
        <dbReference type="ARBA" id="ARBA00007274"/>
    </source>
</evidence>
<organism evidence="5 6">
    <name type="scientific">Pseudidiomarina aquimaris</name>
    <dbReference type="NCBI Taxonomy" id="641841"/>
    <lineage>
        <taxon>Bacteria</taxon>
        <taxon>Pseudomonadati</taxon>
        <taxon>Pseudomonadota</taxon>
        <taxon>Gammaproteobacteria</taxon>
        <taxon>Alteromonadales</taxon>
        <taxon>Idiomarinaceae</taxon>
        <taxon>Pseudidiomarina</taxon>
    </lineage>
</organism>
<gene>
    <name evidence="5" type="ORF">CWE21_10680</name>
</gene>
<feature type="site" description="Increases basicity of active site His" evidence="2">
    <location>
        <position position="140"/>
    </location>
</feature>
<dbReference type="InterPro" id="IPR020019">
    <property type="entry name" value="AcTrfase_PglD-like"/>
</dbReference>
<dbReference type="EMBL" id="PIPT01000008">
    <property type="protein sequence ID" value="RUO46613.1"/>
    <property type="molecule type" value="Genomic_DNA"/>
</dbReference>
<dbReference type="SUPFAM" id="SSF51161">
    <property type="entry name" value="Trimeric LpxA-like enzymes"/>
    <property type="match status" value="1"/>
</dbReference>
<dbReference type="Proteomes" id="UP000286678">
    <property type="component" value="Unassembled WGS sequence"/>
</dbReference>
<keyword evidence="6" id="KW-1185">Reference proteome</keyword>
<proteinExistence type="inferred from homology"/>
<comment type="caution">
    <text evidence="5">The sequence shown here is derived from an EMBL/GenBank/DDBJ whole genome shotgun (WGS) entry which is preliminary data.</text>
</comment>
<keyword evidence="5" id="KW-0808">Transferase</keyword>
<protein>
    <submittedName>
        <fullName evidence="5">Acetyltransferase</fullName>
    </submittedName>
</protein>
<comment type="similarity">
    <text evidence="1">Belongs to the transferase hexapeptide repeat family.</text>
</comment>
<feature type="binding site" evidence="3">
    <location>
        <position position="72"/>
    </location>
    <ligand>
        <name>substrate</name>
    </ligand>
</feature>